<reference evidence="8 9" key="1">
    <citation type="submission" date="2020-03" db="EMBL/GenBank/DDBJ databases">
        <title>Genomic Encyclopedia of Type Strains, Phase IV (KMG-IV): sequencing the most valuable type-strain genomes for metagenomic binning, comparative biology and taxonomic classification.</title>
        <authorList>
            <person name="Goeker M."/>
        </authorList>
    </citation>
    <scope>NUCLEOTIDE SEQUENCE [LARGE SCALE GENOMIC DNA]</scope>
    <source>
        <strain evidence="8 9">DSM 7225</strain>
    </source>
</reference>
<evidence type="ECO:0000256" key="6">
    <source>
        <dbReference type="PROSITE-ProRule" id="PRU00433"/>
    </source>
</evidence>
<dbReference type="InterPro" id="IPR050597">
    <property type="entry name" value="Cytochrome_c_Oxidase_Subunit"/>
</dbReference>
<proteinExistence type="predicted"/>
<feature type="domain" description="Cytochrome c" evidence="7">
    <location>
        <begin position="70"/>
        <end position="156"/>
    </location>
</feature>
<dbReference type="PANTHER" id="PTHR33751:SF9">
    <property type="entry name" value="CYTOCHROME C4"/>
    <property type="match status" value="1"/>
</dbReference>
<name>A0A7X6BEX4_9SPHN</name>
<sequence>MTIRITWKRVVLALAGIVALALAVAWSGAINVAASSGHWPITNWFLHWVMRNSVGTRSALESPKTAADPQGLVSAAGHFAASCAACHGAPGMRPRAVFQAATPPAPDLARTAKQWSDRELFWIIDHGVKFSGMPAWPARDRPDEVRRMVAFVRRLPTMTPADYARLAGGIAGIAGAPRFEACAGCHGADGRGRGQGDIPVLGGQNPAYLEAALRAYRDGHRFSGVMANAAALLSDADAAALARRFAALPGLGEAPQVRDADAERIVSRGLPNRQLPACASCHAPGKPYPVLAGQKPAYLAARLWQMRGDGKQVDARQSQATMPVIARRIPEEMVDRLAAYLGARPQ</sequence>
<dbReference type="RefSeq" id="WP_125975402.1">
    <property type="nucleotide sequence ID" value="NZ_BAAADY010000031.1"/>
</dbReference>
<dbReference type="GO" id="GO:0046872">
    <property type="term" value="F:metal ion binding"/>
    <property type="evidence" value="ECO:0007669"/>
    <property type="project" value="UniProtKB-KW"/>
</dbReference>
<dbReference type="SUPFAM" id="SSF46626">
    <property type="entry name" value="Cytochrome c"/>
    <property type="match status" value="3"/>
</dbReference>
<keyword evidence="3 6" id="KW-0479">Metal-binding</keyword>
<evidence type="ECO:0000313" key="8">
    <source>
        <dbReference type="EMBL" id="NJB99795.1"/>
    </source>
</evidence>
<protein>
    <submittedName>
        <fullName evidence="8">Cytochrome c553</fullName>
    </submittedName>
</protein>
<dbReference type="Pfam" id="PF00034">
    <property type="entry name" value="Cytochrom_C"/>
    <property type="match status" value="1"/>
</dbReference>
<dbReference type="Proteomes" id="UP000531251">
    <property type="component" value="Unassembled WGS sequence"/>
</dbReference>
<keyword evidence="4" id="KW-0249">Electron transport</keyword>
<dbReference type="PANTHER" id="PTHR33751">
    <property type="entry name" value="CBB3-TYPE CYTOCHROME C OXIDASE SUBUNIT FIXP"/>
    <property type="match status" value="1"/>
</dbReference>
<keyword evidence="1" id="KW-0813">Transport</keyword>
<keyword evidence="5 6" id="KW-0408">Iron</keyword>
<comment type="caution">
    <text evidence="8">The sequence shown here is derived from an EMBL/GenBank/DDBJ whole genome shotgun (WGS) entry which is preliminary data.</text>
</comment>
<organism evidence="8 9">
    <name type="scientific">Sphingomonas trueperi</name>
    <dbReference type="NCBI Taxonomy" id="53317"/>
    <lineage>
        <taxon>Bacteria</taxon>
        <taxon>Pseudomonadati</taxon>
        <taxon>Pseudomonadota</taxon>
        <taxon>Alphaproteobacteria</taxon>
        <taxon>Sphingomonadales</taxon>
        <taxon>Sphingomonadaceae</taxon>
        <taxon>Sphingomonas</taxon>
    </lineage>
</organism>
<evidence type="ECO:0000256" key="2">
    <source>
        <dbReference type="ARBA" id="ARBA00022617"/>
    </source>
</evidence>
<keyword evidence="9" id="KW-1185">Reference proteome</keyword>
<dbReference type="GO" id="GO:0020037">
    <property type="term" value="F:heme binding"/>
    <property type="evidence" value="ECO:0007669"/>
    <property type="project" value="InterPro"/>
</dbReference>
<dbReference type="InterPro" id="IPR009056">
    <property type="entry name" value="Cyt_c-like_dom"/>
</dbReference>
<evidence type="ECO:0000259" key="7">
    <source>
        <dbReference type="PROSITE" id="PS51007"/>
    </source>
</evidence>
<keyword evidence="2 6" id="KW-0349">Heme</keyword>
<dbReference type="Gene3D" id="1.10.760.10">
    <property type="entry name" value="Cytochrome c-like domain"/>
    <property type="match status" value="3"/>
</dbReference>
<dbReference type="PROSITE" id="PS51007">
    <property type="entry name" value="CYTC"/>
    <property type="match status" value="2"/>
</dbReference>
<gene>
    <name evidence="8" type="ORF">GGR89_004141</name>
</gene>
<evidence type="ECO:0000256" key="4">
    <source>
        <dbReference type="ARBA" id="ARBA00022982"/>
    </source>
</evidence>
<dbReference type="InterPro" id="IPR036909">
    <property type="entry name" value="Cyt_c-like_dom_sf"/>
</dbReference>
<dbReference type="GO" id="GO:0009055">
    <property type="term" value="F:electron transfer activity"/>
    <property type="evidence" value="ECO:0007669"/>
    <property type="project" value="InterPro"/>
</dbReference>
<evidence type="ECO:0000256" key="1">
    <source>
        <dbReference type="ARBA" id="ARBA00022448"/>
    </source>
</evidence>
<dbReference type="AlphaFoldDB" id="A0A7X6BEX4"/>
<evidence type="ECO:0000313" key="9">
    <source>
        <dbReference type="Proteomes" id="UP000531251"/>
    </source>
</evidence>
<feature type="domain" description="Cytochrome c" evidence="7">
    <location>
        <begin position="170"/>
        <end position="345"/>
    </location>
</feature>
<dbReference type="EMBL" id="JAATJB010000021">
    <property type="protein sequence ID" value="NJB99795.1"/>
    <property type="molecule type" value="Genomic_DNA"/>
</dbReference>
<accession>A0A7X6BEX4</accession>
<dbReference type="Pfam" id="PF13442">
    <property type="entry name" value="Cytochrome_CBB3"/>
    <property type="match status" value="1"/>
</dbReference>
<evidence type="ECO:0000256" key="3">
    <source>
        <dbReference type="ARBA" id="ARBA00022723"/>
    </source>
</evidence>
<evidence type="ECO:0000256" key="5">
    <source>
        <dbReference type="ARBA" id="ARBA00023004"/>
    </source>
</evidence>